<proteinExistence type="predicted"/>
<reference evidence="1" key="1">
    <citation type="journal article" date="2013" name="J. Plant Res.">
        <title>Effect of fungi and light on seed germination of three Opuntia species from semiarid lands of central Mexico.</title>
        <authorList>
            <person name="Delgado-Sanchez P."/>
            <person name="Jimenez-Bremont J.F."/>
            <person name="Guerrero-Gonzalez Mde L."/>
            <person name="Flores J."/>
        </authorList>
    </citation>
    <scope>NUCLEOTIDE SEQUENCE</scope>
    <source>
        <tissue evidence="1">Cladode</tissue>
    </source>
</reference>
<evidence type="ECO:0000313" key="1">
    <source>
        <dbReference type="EMBL" id="MBA4654492.1"/>
    </source>
</evidence>
<sequence>MAEFRPLLMLNFQKDLTFTGFSASSSSTIFSTNLPVDPLLHRIFHDPISLFLSKLRLLLLLNFQNDFGDVFCSSSSSSSSSMLSSKNSFRLFFLGSVAGVG</sequence>
<reference evidence="1" key="2">
    <citation type="submission" date="2020-07" db="EMBL/GenBank/DDBJ databases">
        <authorList>
            <person name="Vera ALvarez R."/>
            <person name="Arias-Moreno D.M."/>
            <person name="Jimenez-Jacinto V."/>
            <person name="Jimenez-Bremont J.F."/>
            <person name="Swaminathan K."/>
            <person name="Moose S.P."/>
            <person name="Guerrero-Gonzalez M.L."/>
            <person name="Marino-Ramirez L."/>
            <person name="Landsman D."/>
            <person name="Rodriguez-Kessler M."/>
            <person name="Delgado-Sanchez P."/>
        </authorList>
    </citation>
    <scope>NUCLEOTIDE SEQUENCE</scope>
    <source>
        <tissue evidence="1">Cladode</tissue>
    </source>
</reference>
<accession>A0A7C8ZXY6</accession>
<name>A0A7C8ZXY6_OPUST</name>
<dbReference type="AlphaFoldDB" id="A0A7C8ZXY6"/>
<organism evidence="1">
    <name type="scientific">Opuntia streptacantha</name>
    <name type="common">Prickly pear cactus</name>
    <name type="synonym">Opuntia cardona</name>
    <dbReference type="NCBI Taxonomy" id="393608"/>
    <lineage>
        <taxon>Eukaryota</taxon>
        <taxon>Viridiplantae</taxon>
        <taxon>Streptophyta</taxon>
        <taxon>Embryophyta</taxon>
        <taxon>Tracheophyta</taxon>
        <taxon>Spermatophyta</taxon>
        <taxon>Magnoliopsida</taxon>
        <taxon>eudicotyledons</taxon>
        <taxon>Gunneridae</taxon>
        <taxon>Pentapetalae</taxon>
        <taxon>Caryophyllales</taxon>
        <taxon>Cactineae</taxon>
        <taxon>Cactaceae</taxon>
        <taxon>Opuntioideae</taxon>
        <taxon>Opuntia</taxon>
    </lineage>
</organism>
<dbReference type="EMBL" id="GISG01183802">
    <property type="protein sequence ID" value="MBA4654492.1"/>
    <property type="molecule type" value="Transcribed_RNA"/>
</dbReference>
<protein>
    <submittedName>
        <fullName evidence="1">Uncharacterized protein</fullName>
    </submittedName>
</protein>